<gene>
    <name evidence="1" type="ordered locus">Nmar_1451</name>
</gene>
<dbReference type="Proteomes" id="UP000000792">
    <property type="component" value="Chromosome"/>
</dbReference>
<dbReference type="OrthoDB" id="6527at2157"/>
<dbReference type="HOGENOM" id="CLU_2257222_0_0_2"/>
<proteinExistence type="predicted"/>
<name>A9A3T5_NITMS</name>
<dbReference type="STRING" id="436308.Nmar_1451"/>
<dbReference type="InParanoid" id="A9A3T5"/>
<dbReference type="EMBL" id="CP000866">
    <property type="protein sequence ID" value="ABX13347.1"/>
    <property type="molecule type" value="Genomic_DNA"/>
</dbReference>
<sequence length="102" mass="11891">MAITLEISTKNYSDDAFNIKRALSHMETLTGAYNGYMFSEPKENFGWTFFQIAFKSDLHDGITTKFADMLTRYRSKPEEKFAEFMRDYFASKNCEVKVRVVA</sequence>
<dbReference type="AlphaFoldDB" id="A9A3T5"/>
<dbReference type="RefSeq" id="WP_012215834.1">
    <property type="nucleotide sequence ID" value="NC_010085.1"/>
</dbReference>
<dbReference type="GeneID" id="5774401"/>
<organism evidence="1 2">
    <name type="scientific">Nitrosopumilus maritimus (strain SCM1)</name>
    <dbReference type="NCBI Taxonomy" id="436308"/>
    <lineage>
        <taxon>Archaea</taxon>
        <taxon>Nitrososphaerota</taxon>
        <taxon>Nitrososphaeria</taxon>
        <taxon>Nitrosopumilales</taxon>
        <taxon>Nitrosopumilaceae</taxon>
        <taxon>Nitrosopumilus</taxon>
    </lineage>
</organism>
<evidence type="ECO:0000313" key="2">
    <source>
        <dbReference type="Proteomes" id="UP000000792"/>
    </source>
</evidence>
<dbReference type="eggNOG" id="arCOG08729">
    <property type="taxonomic scope" value="Archaea"/>
</dbReference>
<keyword evidence="2" id="KW-1185">Reference proteome</keyword>
<protein>
    <submittedName>
        <fullName evidence="1">Uncharacterized protein</fullName>
    </submittedName>
</protein>
<dbReference type="EnsemblBacteria" id="ABX13347">
    <property type="protein sequence ID" value="ABX13347"/>
    <property type="gene ID" value="Nmar_1451"/>
</dbReference>
<evidence type="ECO:0000313" key="1">
    <source>
        <dbReference type="EMBL" id="ABX13347.1"/>
    </source>
</evidence>
<reference evidence="1 2" key="1">
    <citation type="journal article" date="2010" name="Proc. Natl. Acad. Sci. U.S.A.">
        <title>Nitrosopumilus maritimus genome reveals unique mechanisms for nitrification and autotrophy in globally distributed marine crenarchaea.</title>
        <authorList>
            <person name="Walker C.B."/>
            <person name="de la Torre J.R."/>
            <person name="Klotz M.G."/>
            <person name="Urakawa H."/>
            <person name="Pinel N."/>
            <person name="Arp D.J."/>
            <person name="Brochier-Armanet C."/>
            <person name="Chain P.S."/>
            <person name="Chan P.P."/>
            <person name="Gollabgir A."/>
            <person name="Hemp J."/>
            <person name="Hugler M."/>
            <person name="Karr E.A."/>
            <person name="Konneke M."/>
            <person name="Shin M."/>
            <person name="Lawton T.J."/>
            <person name="Lowe T."/>
            <person name="Martens-Habbena W."/>
            <person name="Sayavedra-Soto L.A."/>
            <person name="Lang D."/>
            <person name="Sievert S.M."/>
            <person name="Rosenzweig A.C."/>
            <person name="Manning G."/>
            <person name="Stahl D.A."/>
        </authorList>
    </citation>
    <scope>NUCLEOTIDE SEQUENCE [LARGE SCALE GENOMIC DNA]</scope>
    <source>
        <strain evidence="1 2">SCM1</strain>
    </source>
</reference>
<dbReference type="KEGG" id="nmr:Nmar_1451"/>
<accession>A9A3T5</accession>